<organism evidence="2 3">
    <name type="scientific">Capronia coronata CBS 617.96</name>
    <dbReference type="NCBI Taxonomy" id="1182541"/>
    <lineage>
        <taxon>Eukaryota</taxon>
        <taxon>Fungi</taxon>
        <taxon>Dikarya</taxon>
        <taxon>Ascomycota</taxon>
        <taxon>Pezizomycotina</taxon>
        <taxon>Eurotiomycetes</taxon>
        <taxon>Chaetothyriomycetidae</taxon>
        <taxon>Chaetothyriales</taxon>
        <taxon>Herpotrichiellaceae</taxon>
        <taxon>Capronia</taxon>
    </lineage>
</organism>
<dbReference type="InterPro" id="IPR023213">
    <property type="entry name" value="CAT-like_dom_sf"/>
</dbReference>
<dbReference type="OrthoDB" id="2150604at2759"/>
<evidence type="ECO:0008006" key="4">
    <source>
        <dbReference type="Google" id="ProtNLM"/>
    </source>
</evidence>
<dbReference type="RefSeq" id="XP_007723333.1">
    <property type="nucleotide sequence ID" value="XM_007725143.1"/>
</dbReference>
<dbReference type="Gene3D" id="3.30.559.10">
    <property type="entry name" value="Chloramphenicol acetyltransferase-like domain"/>
    <property type="match status" value="1"/>
</dbReference>
<keyword evidence="3" id="KW-1185">Reference proteome</keyword>
<dbReference type="SUPFAM" id="SSF52777">
    <property type="entry name" value="CoA-dependent acyltransferases"/>
    <property type="match status" value="2"/>
</dbReference>
<dbReference type="GO" id="GO:0008080">
    <property type="term" value="F:N-acetyltransferase activity"/>
    <property type="evidence" value="ECO:0007669"/>
    <property type="project" value="TreeGrafter"/>
</dbReference>
<dbReference type="PANTHER" id="PTHR28037:SF1">
    <property type="entry name" value="ALCOHOL O-ACETYLTRANSFERASE 1-RELATED"/>
    <property type="match status" value="1"/>
</dbReference>
<reference evidence="2 3" key="1">
    <citation type="submission" date="2013-03" db="EMBL/GenBank/DDBJ databases">
        <title>The Genome Sequence of Capronia coronata CBS 617.96.</title>
        <authorList>
            <consortium name="The Broad Institute Genomics Platform"/>
            <person name="Cuomo C."/>
            <person name="de Hoog S."/>
            <person name="Gorbushina A."/>
            <person name="Walker B."/>
            <person name="Young S.K."/>
            <person name="Zeng Q."/>
            <person name="Gargeya S."/>
            <person name="Fitzgerald M."/>
            <person name="Haas B."/>
            <person name="Abouelleil A."/>
            <person name="Allen A.W."/>
            <person name="Alvarado L."/>
            <person name="Arachchi H.M."/>
            <person name="Berlin A.M."/>
            <person name="Chapman S.B."/>
            <person name="Gainer-Dewar J."/>
            <person name="Goldberg J."/>
            <person name="Griggs A."/>
            <person name="Gujja S."/>
            <person name="Hansen M."/>
            <person name="Howarth C."/>
            <person name="Imamovic A."/>
            <person name="Ireland A."/>
            <person name="Larimer J."/>
            <person name="McCowan C."/>
            <person name="Murphy C."/>
            <person name="Pearson M."/>
            <person name="Poon T.W."/>
            <person name="Priest M."/>
            <person name="Roberts A."/>
            <person name="Saif S."/>
            <person name="Shea T."/>
            <person name="Sisk P."/>
            <person name="Sykes S."/>
            <person name="Wortman J."/>
            <person name="Nusbaum C."/>
            <person name="Birren B."/>
        </authorList>
    </citation>
    <scope>NUCLEOTIDE SEQUENCE [LARGE SCALE GENOMIC DNA]</scope>
    <source>
        <strain evidence="2 3">CBS 617.96</strain>
    </source>
</reference>
<dbReference type="HOGENOM" id="CLU_024469_1_1_1"/>
<dbReference type="EMBL" id="AMWN01000003">
    <property type="protein sequence ID" value="EXJ91139.1"/>
    <property type="molecule type" value="Genomic_DNA"/>
</dbReference>
<dbReference type="GeneID" id="19159132"/>
<dbReference type="PANTHER" id="PTHR28037">
    <property type="entry name" value="ALCOHOL O-ACETYLTRANSFERASE 1-RELATED"/>
    <property type="match status" value="1"/>
</dbReference>
<accession>W9Z9E9</accession>
<dbReference type="STRING" id="1182541.W9Z9E9"/>
<gene>
    <name evidence="2" type="ORF">A1O1_04248</name>
</gene>
<dbReference type="InterPro" id="IPR052058">
    <property type="entry name" value="Alcohol_O-acetyltransferase"/>
</dbReference>
<evidence type="ECO:0000256" key="1">
    <source>
        <dbReference type="SAM" id="MobiDB-lite"/>
    </source>
</evidence>
<dbReference type="Pfam" id="PF07247">
    <property type="entry name" value="AATase"/>
    <property type="match status" value="1"/>
</dbReference>
<feature type="region of interest" description="Disordered" evidence="1">
    <location>
        <begin position="98"/>
        <end position="117"/>
    </location>
</feature>
<evidence type="ECO:0000313" key="2">
    <source>
        <dbReference type="EMBL" id="EXJ91139.1"/>
    </source>
</evidence>
<dbReference type="AlphaFoldDB" id="W9Z9E9"/>
<dbReference type="eggNOG" id="ENOG502RC91">
    <property type="taxonomic scope" value="Eukaryota"/>
</dbReference>
<name>W9Z9E9_9EURO</name>
<sequence>MDGFERLRPVGRLERWSTAQHGLKFYFNVALTASYQLPEGCSSPLKHYIYDACRVAVGRHPILSAIPVDEDTNEPHFVRLPKIDLDRCVSFHERQHEALQGPNDAAAGPGSDTNRDTDLDALLTTQHNISFAPPHPFWRLCVLTDAAHPHRLTAAFVFHHALGDGNSAVAFHRTLCQALSEAVSTVSDKTVPTIIPSPSTALLPNVEALHPMPLSISYLLTVLFKEKIWSSRDPGLWTGSKIQLPLVNRVHHLAFSQPSTTSFVNACRANGTTVTAGLQTVIAGALFAHLPDTFTTLNCGAVISTRRWLPPDVIDDDSMGVYFQDCTEDYRRQDFRTEMLPWDEARRSRKTLETVLSLKGKNATPNLLRYVNNYQKEIFLPKISKDRDSSYEVSNLGVVKGTKGKEEGGSGVEMGRMVFTQSAVVTGRAIEVSVVTGQDGCLVLGFTWQKGVVEDTLMEQVISGVEEEVQRLAQV</sequence>
<evidence type="ECO:0000313" key="3">
    <source>
        <dbReference type="Proteomes" id="UP000019484"/>
    </source>
</evidence>
<protein>
    <recommendedName>
        <fullName evidence="4">Alcohol acetyltransferase</fullName>
    </recommendedName>
</protein>
<dbReference type="Proteomes" id="UP000019484">
    <property type="component" value="Unassembled WGS sequence"/>
</dbReference>
<proteinExistence type="predicted"/>
<comment type="caution">
    <text evidence="2">The sequence shown here is derived from an EMBL/GenBank/DDBJ whole genome shotgun (WGS) entry which is preliminary data.</text>
</comment>
<dbReference type="InterPro" id="IPR010828">
    <property type="entry name" value="Atf2/Sli1-like"/>
</dbReference>